<comment type="caution">
    <text evidence="5">The sequence shown here is derived from an EMBL/GenBank/DDBJ whole genome shotgun (WGS) entry which is preliminary data.</text>
</comment>
<dbReference type="InterPro" id="IPR021810">
    <property type="entry name" value="T1RH-like_C"/>
</dbReference>
<dbReference type="InterPro" id="IPR055180">
    <property type="entry name" value="HsdR_RecA-like_helicase_dom_2"/>
</dbReference>
<dbReference type="EMBL" id="BARU01005549">
    <property type="protein sequence ID" value="GAH38017.1"/>
    <property type="molecule type" value="Genomic_DNA"/>
</dbReference>
<dbReference type="Pfam" id="PF18766">
    <property type="entry name" value="SWI2_SNF2"/>
    <property type="match status" value="1"/>
</dbReference>
<name>X1EZJ1_9ZZZZ</name>
<sequence length="493" mass="55511">DLDQQLFDNFAVAQDLLRQEPEQAESREHLRKLLKVASGGIIFTTIQKFLPEDGDRLPPLSDRRNIVVIADEAHRSQYDFIDGLARNMRDALPNASFIGFTGTPIEKADRSTPAVFGKYISIYDIQQAVADGATVRIFYEGRLAKLELKESERPHIDPEFEEVTESEEESVREKLKTKWARLEAMVGTEKRIDLVARDIVNHFEQRLEAMDGKGMIVCMSRRICVDLYDAIIKLCPSWQHQDDGKGAIKVIMTGSASDPTNFQPHIRNKLRREAIKKRMKDPSDLMKLVIVRDMWLTGFDAPCLHTMYVDKPMRGHGLMQAIARVNRVFRDKPGGLVVDYLGIADELKKALADYTEGSRSETGIPQEEAVAIMLEKYEVVSAMFHGFDYSKFITGTPTERLTVIPAAMEHILSQEDGKARLLQAVTELSKAFALSVPHNDALRIKDDVGFFQAVRSAIAKNTRIPGKPEEELDLAVRQIVSKAVSSDEGRIQA</sequence>
<evidence type="ECO:0000259" key="3">
    <source>
        <dbReference type="Pfam" id="PF18766"/>
    </source>
</evidence>
<dbReference type="GO" id="GO:0009035">
    <property type="term" value="F:type I site-specific deoxyribonuclease activity"/>
    <property type="evidence" value="ECO:0007669"/>
    <property type="project" value="InterPro"/>
</dbReference>
<dbReference type="Pfam" id="PF11867">
    <property type="entry name" value="T1RH-like_C"/>
    <property type="match status" value="1"/>
</dbReference>
<dbReference type="PANTHER" id="PTHR30195">
    <property type="entry name" value="TYPE I SITE-SPECIFIC DEOXYRIBONUCLEASE PROTEIN SUBUNIT M AND R"/>
    <property type="match status" value="1"/>
</dbReference>
<evidence type="ECO:0000259" key="4">
    <source>
        <dbReference type="Pfam" id="PF22679"/>
    </source>
</evidence>
<dbReference type="PANTHER" id="PTHR30195:SF15">
    <property type="entry name" value="TYPE I RESTRICTION ENZYME HINDI ENDONUCLEASE SUBUNIT"/>
    <property type="match status" value="1"/>
</dbReference>
<dbReference type="GO" id="GO:0009307">
    <property type="term" value="P:DNA restriction-modification system"/>
    <property type="evidence" value="ECO:0007669"/>
    <property type="project" value="UniProtKB-KW"/>
</dbReference>
<dbReference type="GO" id="GO:0003677">
    <property type="term" value="F:DNA binding"/>
    <property type="evidence" value="ECO:0007669"/>
    <property type="project" value="InterPro"/>
</dbReference>
<evidence type="ECO:0000256" key="1">
    <source>
        <dbReference type="ARBA" id="ARBA00022747"/>
    </source>
</evidence>
<dbReference type="SUPFAM" id="SSF52540">
    <property type="entry name" value="P-loop containing nucleoside triphosphate hydrolases"/>
    <property type="match status" value="1"/>
</dbReference>
<protein>
    <recommendedName>
        <fullName evidence="6">Helicase ATP-binding domain-containing protein</fullName>
    </recommendedName>
</protein>
<dbReference type="InterPro" id="IPR004473">
    <property type="entry name" value="Restrct_endonuc_typeI_HsdR"/>
</dbReference>
<feature type="non-terminal residue" evidence="5">
    <location>
        <position position="493"/>
    </location>
</feature>
<organism evidence="5">
    <name type="scientific">marine sediment metagenome</name>
    <dbReference type="NCBI Taxonomy" id="412755"/>
    <lineage>
        <taxon>unclassified sequences</taxon>
        <taxon>metagenomes</taxon>
        <taxon>ecological metagenomes</taxon>
    </lineage>
</organism>
<evidence type="ECO:0000313" key="5">
    <source>
        <dbReference type="EMBL" id="GAH38017.1"/>
    </source>
</evidence>
<dbReference type="AlphaFoldDB" id="X1EZJ1"/>
<proteinExistence type="predicted"/>
<accession>X1EZJ1</accession>
<feature type="domain" description="Type I restriction enzyme HindI endonuclease subunit-like C-terminal" evidence="2">
    <location>
        <begin position="358"/>
        <end position="488"/>
    </location>
</feature>
<evidence type="ECO:0008006" key="6">
    <source>
        <dbReference type="Google" id="ProtNLM"/>
    </source>
</evidence>
<dbReference type="CDD" id="cd18800">
    <property type="entry name" value="SF2_C_EcoR124I-like"/>
    <property type="match status" value="1"/>
</dbReference>
<feature type="domain" description="SWI2/SNF2 ATPase" evidence="3">
    <location>
        <begin position="1"/>
        <end position="171"/>
    </location>
</feature>
<dbReference type="NCBIfam" id="TIGR00348">
    <property type="entry name" value="hsdR"/>
    <property type="match status" value="1"/>
</dbReference>
<dbReference type="GO" id="GO:0005524">
    <property type="term" value="F:ATP binding"/>
    <property type="evidence" value="ECO:0007669"/>
    <property type="project" value="InterPro"/>
</dbReference>
<dbReference type="Pfam" id="PF22679">
    <property type="entry name" value="T1R_D3-like"/>
    <property type="match status" value="1"/>
</dbReference>
<dbReference type="InterPro" id="IPR027417">
    <property type="entry name" value="P-loop_NTPase"/>
</dbReference>
<feature type="domain" description="Restriction endonuclease type I HsdR second RecA-like helicase" evidence="4">
    <location>
        <begin position="272"/>
        <end position="340"/>
    </location>
</feature>
<dbReference type="Gene3D" id="3.40.50.300">
    <property type="entry name" value="P-loop containing nucleotide triphosphate hydrolases"/>
    <property type="match status" value="3"/>
</dbReference>
<dbReference type="InterPro" id="IPR051268">
    <property type="entry name" value="Type-I_R_enzyme_R_subunit"/>
</dbReference>
<keyword evidence="1" id="KW-0680">Restriction system</keyword>
<dbReference type="InterPro" id="IPR040980">
    <property type="entry name" value="SWI2_SNF2"/>
</dbReference>
<feature type="non-terminal residue" evidence="5">
    <location>
        <position position="1"/>
    </location>
</feature>
<gene>
    <name evidence="5" type="ORF">S03H2_10837</name>
</gene>
<evidence type="ECO:0000259" key="2">
    <source>
        <dbReference type="Pfam" id="PF11867"/>
    </source>
</evidence>
<reference evidence="5" key="1">
    <citation type="journal article" date="2014" name="Front. Microbiol.">
        <title>High frequency of phylogenetically diverse reductive dehalogenase-homologous genes in deep subseafloor sedimentary metagenomes.</title>
        <authorList>
            <person name="Kawai M."/>
            <person name="Futagami T."/>
            <person name="Toyoda A."/>
            <person name="Takaki Y."/>
            <person name="Nishi S."/>
            <person name="Hori S."/>
            <person name="Arai W."/>
            <person name="Tsubouchi T."/>
            <person name="Morono Y."/>
            <person name="Uchiyama I."/>
            <person name="Ito T."/>
            <person name="Fujiyama A."/>
            <person name="Inagaki F."/>
            <person name="Takami H."/>
        </authorList>
    </citation>
    <scope>NUCLEOTIDE SEQUENCE</scope>
    <source>
        <strain evidence="5">Expedition CK06-06</strain>
    </source>
</reference>